<keyword evidence="1" id="KW-0472">Membrane</keyword>
<dbReference type="GeneID" id="20344893"/>
<dbReference type="VEuPathDB" id="FungiDB:GGTG_04435"/>
<keyword evidence="1" id="KW-0812">Transmembrane</keyword>
<proteinExistence type="predicted"/>
<dbReference type="EMBL" id="GL385396">
    <property type="protein sequence ID" value="EJT79350.1"/>
    <property type="molecule type" value="Genomic_DNA"/>
</dbReference>
<feature type="non-terminal residue" evidence="2">
    <location>
        <position position="1"/>
    </location>
</feature>
<reference evidence="3" key="5">
    <citation type="submission" date="2018-04" db="UniProtKB">
        <authorList>
            <consortium name="EnsemblFungi"/>
        </authorList>
    </citation>
    <scope>IDENTIFICATION</scope>
    <source>
        <strain evidence="3">R3-111a-1</strain>
    </source>
</reference>
<evidence type="ECO:0000313" key="2">
    <source>
        <dbReference type="EMBL" id="EJT79350.1"/>
    </source>
</evidence>
<evidence type="ECO:0000256" key="1">
    <source>
        <dbReference type="SAM" id="Phobius"/>
    </source>
</evidence>
<keyword evidence="1" id="KW-1133">Transmembrane helix</keyword>
<sequence length="99" mass="11735">VIILMQKALLIATMTFFALPDHRCRGQNDCRLNGLLFLWWWGINFAVRFFFRALCYLYIEQPETATRRPILPGPEQPHKLNRVVGIIQLPRQNKQLNRK</sequence>
<dbReference type="Proteomes" id="UP000006039">
    <property type="component" value="Unassembled WGS sequence"/>
</dbReference>
<keyword evidence="4" id="KW-1185">Reference proteome</keyword>
<reference evidence="3" key="4">
    <citation type="journal article" date="2015" name="G3 (Bethesda)">
        <title>Genome sequences of three phytopathogenic species of the Magnaporthaceae family of fungi.</title>
        <authorList>
            <person name="Okagaki L.H."/>
            <person name="Nunes C.C."/>
            <person name="Sailsbery J."/>
            <person name="Clay B."/>
            <person name="Brown D."/>
            <person name="John T."/>
            <person name="Oh Y."/>
            <person name="Young N."/>
            <person name="Fitzgerald M."/>
            <person name="Haas B.J."/>
            <person name="Zeng Q."/>
            <person name="Young S."/>
            <person name="Adiconis X."/>
            <person name="Fan L."/>
            <person name="Levin J.Z."/>
            <person name="Mitchell T.K."/>
            <person name="Okubara P.A."/>
            <person name="Farman M.L."/>
            <person name="Kohn L.M."/>
            <person name="Birren B."/>
            <person name="Ma L.-J."/>
            <person name="Dean R.A."/>
        </authorList>
    </citation>
    <scope>NUCLEOTIDE SEQUENCE</scope>
    <source>
        <strain evidence="3">R3-111a-1</strain>
    </source>
</reference>
<gene>
    <name evidence="3" type="primary">20344893</name>
    <name evidence="2" type="ORF">GGTG_04435</name>
</gene>
<feature type="transmembrane region" description="Helical" evidence="1">
    <location>
        <begin position="36"/>
        <end position="59"/>
    </location>
</feature>
<dbReference type="RefSeq" id="XP_009220495.1">
    <property type="nucleotide sequence ID" value="XM_009222231.1"/>
</dbReference>
<evidence type="ECO:0000313" key="3">
    <source>
        <dbReference type="EnsemblFungi" id="EJT79350"/>
    </source>
</evidence>
<protein>
    <submittedName>
        <fullName evidence="2 3">Uncharacterized protein</fullName>
    </submittedName>
</protein>
<dbReference type="EnsemblFungi" id="EJT79350">
    <property type="protein sequence ID" value="EJT79350"/>
    <property type="gene ID" value="GGTG_04435"/>
</dbReference>
<reference evidence="2" key="3">
    <citation type="submission" date="2010-09" db="EMBL/GenBank/DDBJ databases">
        <title>Annotation of Gaeumannomyces graminis var. tritici R3-111a-1.</title>
        <authorList>
            <consortium name="The Broad Institute Genome Sequencing Platform"/>
            <person name="Ma L.-J."/>
            <person name="Dead R."/>
            <person name="Young S.K."/>
            <person name="Zeng Q."/>
            <person name="Gargeya S."/>
            <person name="Fitzgerald M."/>
            <person name="Haas B."/>
            <person name="Abouelleil A."/>
            <person name="Alvarado L."/>
            <person name="Arachchi H.M."/>
            <person name="Berlin A."/>
            <person name="Brown A."/>
            <person name="Chapman S.B."/>
            <person name="Chen Z."/>
            <person name="Dunbar C."/>
            <person name="Freedman E."/>
            <person name="Gearin G."/>
            <person name="Gellesch M."/>
            <person name="Goldberg J."/>
            <person name="Griggs A."/>
            <person name="Gujja S."/>
            <person name="Heiman D."/>
            <person name="Howarth C."/>
            <person name="Larson L."/>
            <person name="Lui A."/>
            <person name="MacDonald P.J.P."/>
            <person name="Mehta T."/>
            <person name="Montmayeur A."/>
            <person name="Murphy C."/>
            <person name="Neiman D."/>
            <person name="Pearson M."/>
            <person name="Priest M."/>
            <person name="Roberts A."/>
            <person name="Saif S."/>
            <person name="Shea T."/>
            <person name="Shenoy N."/>
            <person name="Sisk P."/>
            <person name="Stolte C."/>
            <person name="Sykes S."/>
            <person name="Yandava C."/>
            <person name="Wortman J."/>
            <person name="Nusbaum C."/>
            <person name="Birren B."/>
        </authorList>
    </citation>
    <scope>NUCLEOTIDE SEQUENCE</scope>
    <source>
        <strain evidence="2">R3-111a-1</strain>
    </source>
</reference>
<accession>J8UXK2</accession>
<dbReference type="AlphaFoldDB" id="J8UXK2"/>
<evidence type="ECO:0000313" key="4">
    <source>
        <dbReference type="Proteomes" id="UP000006039"/>
    </source>
</evidence>
<reference evidence="2" key="2">
    <citation type="submission" date="2010-07" db="EMBL/GenBank/DDBJ databases">
        <authorList>
            <consortium name="The Broad Institute Genome Sequencing Platform"/>
            <consortium name="Broad Institute Genome Sequencing Center for Infectious Disease"/>
            <person name="Ma L.-J."/>
            <person name="Dead R."/>
            <person name="Young S."/>
            <person name="Zeng Q."/>
            <person name="Koehrsen M."/>
            <person name="Alvarado L."/>
            <person name="Berlin A."/>
            <person name="Chapman S.B."/>
            <person name="Chen Z."/>
            <person name="Freedman E."/>
            <person name="Gellesch M."/>
            <person name="Goldberg J."/>
            <person name="Griggs A."/>
            <person name="Gujja S."/>
            <person name="Heilman E.R."/>
            <person name="Heiman D."/>
            <person name="Hepburn T."/>
            <person name="Howarth C."/>
            <person name="Jen D."/>
            <person name="Larson L."/>
            <person name="Mehta T."/>
            <person name="Neiman D."/>
            <person name="Pearson M."/>
            <person name="Roberts A."/>
            <person name="Saif S."/>
            <person name="Shea T."/>
            <person name="Shenoy N."/>
            <person name="Sisk P."/>
            <person name="Stolte C."/>
            <person name="Sykes S."/>
            <person name="Walk T."/>
            <person name="White J."/>
            <person name="Yandava C."/>
            <person name="Haas B."/>
            <person name="Nusbaum C."/>
            <person name="Birren B."/>
        </authorList>
    </citation>
    <scope>NUCLEOTIDE SEQUENCE</scope>
    <source>
        <strain evidence="2">R3-111a-1</strain>
    </source>
</reference>
<reference evidence="4" key="1">
    <citation type="submission" date="2010-07" db="EMBL/GenBank/DDBJ databases">
        <title>The genome sequence of Gaeumannomyces graminis var. tritici strain R3-111a-1.</title>
        <authorList>
            <consortium name="The Broad Institute Genome Sequencing Platform"/>
            <person name="Ma L.-J."/>
            <person name="Dead R."/>
            <person name="Young S."/>
            <person name="Zeng Q."/>
            <person name="Koehrsen M."/>
            <person name="Alvarado L."/>
            <person name="Berlin A."/>
            <person name="Chapman S.B."/>
            <person name="Chen Z."/>
            <person name="Freedman E."/>
            <person name="Gellesch M."/>
            <person name="Goldberg J."/>
            <person name="Griggs A."/>
            <person name="Gujja S."/>
            <person name="Heilman E.R."/>
            <person name="Heiman D."/>
            <person name="Hepburn T."/>
            <person name="Howarth C."/>
            <person name="Jen D."/>
            <person name="Larson L."/>
            <person name="Mehta T."/>
            <person name="Neiman D."/>
            <person name="Pearson M."/>
            <person name="Roberts A."/>
            <person name="Saif S."/>
            <person name="Shea T."/>
            <person name="Shenoy N."/>
            <person name="Sisk P."/>
            <person name="Stolte C."/>
            <person name="Sykes S."/>
            <person name="Walk T."/>
            <person name="White J."/>
            <person name="Yandava C."/>
            <person name="Haas B."/>
            <person name="Nusbaum C."/>
            <person name="Birren B."/>
        </authorList>
    </citation>
    <scope>NUCLEOTIDE SEQUENCE [LARGE SCALE GENOMIC DNA]</scope>
    <source>
        <strain evidence="4">R3-111a-1</strain>
    </source>
</reference>
<name>J8UXK2_GAET3</name>
<organism evidence="2">
    <name type="scientific">Gaeumannomyces tritici (strain R3-111a-1)</name>
    <name type="common">Wheat and barley take-all root rot fungus</name>
    <name type="synonym">Gaeumannomyces graminis var. tritici</name>
    <dbReference type="NCBI Taxonomy" id="644352"/>
    <lineage>
        <taxon>Eukaryota</taxon>
        <taxon>Fungi</taxon>
        <taxon>Dikarya</taxon>
        <taxon>Ascomycota</taxon>
        <taxon>Pezizomycotina</taxon>
        <taxon>Sordariomycetes</taxon>
        <taxon>Sordariomycetidae</taxon>
        <taxon>Magnaporthales</taxon>
        <taxon>Magnaporthaceae</taxon>
        <taxon>Gaeumannomyces</taxon>
    </lineage>
</organism>